<comment type="pathway">
    <text evidence="13">Lipid metabolism; leukotriene C4 biosynthesis.</text>
</comment>
<comment type="subcellular location">
    <subcellularLocation>
        <location evidence="1">Mitochondrion outer membrane</location>
        <topology evidence="1">Multi-pass membrane protein</topology>
    </subcellularLocation>
</comment>
<evidence type="ECO:0000256" key="2">
    <source>
        <dbReference type="ARBA" id="ARBA00022679"/>
    </source>
</evidence>
<protein>
    <recommendedName>
        <fullName evidence="18">Glutathione S-transferase 3, mitochondrial</fullName>
        <ecNumber evidence="15">4.4.1.20</ecNumber>
    </recommendedName>
    <alternativeName>
        <fullName evidence="19">Glutathione peroxidase MGST3</fullName>
    </alternativeName>
    <alternativeName>
        <fullName evidence="20">LTC4 synthase MGST3</fullName>
    </alternativeName>
</protein>
<evidence type="ECO:0000256" key="7">
    <source>
        <dbReference type="ARBA" id="ARBA00023098"/>
    </source>
</evidence>
<dbReference type="OMA" id="PFRKAAG"/>
<dbReference type="PANTHER" id="PTHR10250:SF26">
    <property type="entry name" value="GLUTATHIONE S-TRANSFERASE 3, MITOCHONDRIAL"/>
    <property type="match status" value="1"/>
</dbReference>
<keyword evidence="2 22" id="KW-0808">Transferase</keyword>
<evidence type="ECO:0000256" key="19">
    <source>
        <dbReference type="ARBA" id="ARBA00075145"/>
    </source>
</evidence>
<sequence length="235" mass="25610">MAAACIKTSLSASQLTAPANSSFDRNGSSAPQPITFLQARSAVPSCRQLCSANKRPAGLGLGAIGGLRSDPSELNRFRPLQRRCRPVSAARVTAAIPFLPPAFGYVALTAAASLMLVQWQMFQVAQQRRKSGVVYPAIYEDKEDSVFNCYQRAHQNTLESYPAFLAFLLLSGSAYPITASVLGAVWIIGRLFYSLGYYTGNPNNRHRGSFHWFAFWGLGIASIVLGVKQLRYLPA</sequence>
<evidence type="ECO:0000313" key="22">
    <source>
        <dbReference type="EMBL" id="GAQ88578.1"/>
    </source>
</evidence>
<dbReference type="OrthoDB" id="410651at2759"/>
<dbReference type="InterPro" id="IPR050997">
    <property type="entry name" value="MAPEG"/>
</dbReference>
<evidence type="ECO:0000256" key="12">
    <source>
        <dbReference type="ARBA" id="ARBA00023288"/>
    </source>
</evidence>
<evidence type="ECO:0000256" key="8">
    <source>
        <dbReference type="ARBA" id="ARBA00023128"/>
    </source>
</evidence>
<evidence type="ECO:0000256" key="10">
    <source>
        <dbReference type="ARBA" id="ARBA00023139"/>
    </source>
</evidence>
<dbReference type="GO" id="GO:0006691">
    <property type="term" value="P:leukotriene metabolic process"/>
    <property type="evidence" value="ECO:0007669"/>
    <property type="project" value="UniProtKB-ARBA"/>
</dbReference>
<accession>A0A1Y1IKF7</accession>
<reference evidence="22 23" key="1">
    <citation type="journal article" date="2014" name="Nat. Commun.">
        <title>Klebsormidium flaccidum genome reveals primary factors for plant terrestrial adaptation.</title>
        <authorList>
            <person name="Hori K."/>
            <person name="Maruyama F."/>
            <person name="Fujisawa T."/>
            <person name="Togashi T."/>
            <person name="Yamamoto N."/>
            <person name="Seo M."/>
            <person name="Sato S."/>
            <person name="Yamada T."/>
            <person name="Mori H."/>
            <person name="Tajima N."/>
            <person name="Moriyama T."/>
            <person name="Ikeuchi M."/>
            <person name="Watanabe M."/>
            <person name="Wada H."/>
            <person name="Kobayashi K."/>
            <person name="Saito M."/>
            <person name="Masuda T."/>
            <person name="Sasaki-Sekimoto Y."/>
            <person name="Mashiguchi K."/>
            <person name="Awai K."/>
            <person name="Shimojima M."/>
            <person name="Masuda S."/>
            <person name="Iwai M."/>
            <person name="Nobusawa T."/>
            <person name="Narise T."/>
            <person name="Kondo S."/>
            <person name="Saito H."/>
            <person name="Sato R."/>
            <person name="Murakawa M."/>
            <person name="Ihara Y."/>
            <person name="Oshima-Yamada Y."/>
            <person name="Ohtaka K."/>
            <person name="Satoh M."/>
            <person name="Sonobe K."/>
            <person name="Ishii M."/>
            <person name="Ohtani R."/>
            <person name="Kanamori-Sato M."/>
            <person name="Honoki R."/>
            <person name="Miyazaki D."/>
            <person name="Mochizuki H."/>
            <person name="Umetsu J."/>
            <person name="Higashi K."/>
            <person name="Shibata D."/>
            <person name="Kamiya Y."/>
            <person name="Sato N."/>
            <person name="Nakamura Y."/>
            <person name="Tabata S."/>
            <person name="Ida S."/>
            <person name="Kurokawa K."/>
            <person name="Ohta H."/>
        </authorList>
    </citation>
    <scope>NUCLEOTIDE SEQUENCE [LARGE SCALE GENOMIC DNA]</scope>
    <source>
        <strain evidence="22 23">NIES-2285</strain>
    </source>
</reference>
<evidence type="ECO:0000256" key="13">
    <source>
        <dbReference type="ARBA" id="ARBA00037884"/>
    </source>
</evidence>
<dbReference type="EC" id="4.4.1.20" evidence="15"/>
<gene>
    <name evidence="22" type="ORF">KFL_004410060</name>
</gene>
<keyword evidence="3 21" id="KW-0812">Transmembrane</keyword>
<evidence type="ECO:0000256" key="11">
    <source>
        <dbReference type="ARBA" id="ARBA00023239"/>
    </source>
</evidence>
<proteinExistence type="predicted"/>
<dbReference type="Pfam" id="PF01124">
    <property type="entry name" value="MAPEG"/>
    <property type="match status" value="1"/>
</dbReference>
<evidence type="ECO:0000256" key="17">
    <source>
        <dbReference type="ARBA" id="ARBA00051411"/>
    </source>
</evidence>
<evidence type="ECO:0000256" key="14">
    <source>
        <dbReference type="ARBA" id="ARBA00037916"/>
    </source>
</evidence>
<dbReference type="GO" id="GO:0004364">
    <property type="term" value="F:glutathione transferase activity"/>
    <property type="evidence" value="ECO:0000318"/>
    <property type="project" value="GO_Central"/>
</dbReference>
<keyword evidence="7" id="KW-0443">Lipid metabolism</keyword>
<comment type="pathway">
    <text evidence="14">Lipid metabolism; arachidonate metabolism.</text>
</comment>
<dbReference type="AlphaFoldDB" id="A0A1Y1IKF7"/>
<evidence type="ECO:0000256" key="21">
    <source>
        <dbReference type="SAM" id="Phobius"/>
    </source>
</evidence>
<keyword evidence="4" id="KW-1000">Mitochondrion outer membrane</keyword>
<evidence type="ECO:0000313" key="23">
    <source>
        <dbReference type="Proteomes" id="UP000054558"/>
    </source>
</evidence>
<evidence type="ECO:0000256" key="1">
    <source>
        <dbReference type="ARBA" id="ARBA00004374"/>
    </source>
</evidence>
<evidence type="ECO:0000256" key="20">
    <source>
        <dbReference type="ARBA" id="ARBA00076908"/>
    </source>
</evidence>
<dbReference type="InterPro" id="IPR001129">
    <property type="entry name" value="Membr-assoc_MAPEG"/>
</dbReference>
<evidence type="ECO:0000256" key="15">
    <source>
        <dbReference type="ARBA" id="ARBA00039056"/>
    </source>
</evidence>
<dbReference type="GO" id="GO:0004602">
    <property type="term" value="F:glutathione peroxidase activity"/>
    <property type="evidence" value="ECO:0000318"/>
    <property type="project" value="GO_Central"/>
</dbReference>
<dbReference type="GO" id="GO:0006629">
    <property type="term" value="P:lipid metabolic process"/>
    <property type="evidence" value="ECO:0007669"/>
    <property type="project" value="UniProtKB-KW"/>
</dbReference>
<evidence type="ECO:0000256" key="6">
    <source>
        <dbReference type="ARBA" id="ARBA00023002"/>
    </source>
</evidence>
<comment type="catalytic activity">
    <reaction evidence="17">
        <text>15-deoxy-Delta(12,14)-prostaglandin J2 + glutathione = 15-deoxy-Delta(12,14)-prostaglandin J2-S-(R)-glutathione</text>
        <dbReference type="Rhea" id="RHEA:75963"/>
        <dbReference type="ChEBI" id="CHEBI:57925"/>
        <dbReference type="ChEBI" id="CHEBI:85236"/>
        <dbReference type="ChEBI" id="CHEBI:194498"/>
    </reaction>
    <physiologicalReaction direction="left-to-right" evidence="17">
        <dbReference type="Rhea" id="RHEA:75964"/>
    </physiologicalReaction>
</comment>
<feature type="transmembrane region" description="Helical" evidence="21">
    <location>
        <begin position="102"/>
        <end position="122"/>
    </location>
</feature>
<feature type="transmembrane region" description="Helical" evidence="21">
    <location>
        <begin position="161"/>
        <end position="189"/>
    </location>
</feature>
<dbReference type="GO" id="GO:0004464">
    <property type="term" value="F:leukotriene-C4 synthase activity"/>
    <property type="evidence" value="ECO:0007669"/>
    <property type="project" value="UniProtKB-EC"/>
</dbReference>
<keyword evidence="6" id="KW-0560">Oxidoreductase</keyword>
<evidence type="ECO:0000256" key="4">
    <source>
        <dbReference type="ARBA" id="ARBA00022787"/>
    </source>
</evidence>
<dbReference type="FunFam" id="1.20.120.550:FF:000004">
    <property type="entry name" value="Microsomal glutathione S-transferase 3"/>
    <property type="match status" value="1"/>
</dbReference>
<dbReference type="GO" id="GO:0005783">
    <property type="term" value="C:endoplasmic reticulum"/>
    <property type="evidence" value="ECO:0000318"/>
    <property type="project" value="GO_Central"/>
</dbReference>
<evidence type="ECO:0000256" key="16">
    <source>
        <dbReference type="ARBA" id="ARBA00049298"/>
    </source>
</evidence>
<keyword evidence="23" id="KW-1185">Reference proteome</keyword>
<feature type="transmembrane region" description="Helical" evidence="21">
    <location>
        <begin position="209"/>
        <end position="227"/>
    </location>
</feature>
<keyword evidence="10" id="KW-0564">Palmitate</keyword>
<evidence type="ECO:0000256" key="3">
    <source>
        <dbReference type="ARBA" id="ARBA00022692"/>
    </source>
</evidence>
<dbReference type="Proteomes" id="UP000054558">
    <property type="component" value="Unassembled WGS sequence"/>
</dbReference>
<name>A0A1Y1IKF7_KLENI</name>
<organism evidence="22 23">
    <name type="scientific">Klebsormidium nitens</name>
    <name type="common">Green alga</name>
    <name type="synonym">Ulothrix nitens</name>
    <dbReference type="NCBI Taxonomy" id="105231"/>
    <lineage>
        <taxon>Eukaryota</taxon>
        <taxon>Viridiplantae</taxon>
        <taxon>Streptophyta</taxon>
        <taxon>Klebsormidiophyceae</taxon>
        <taxon>Klebsormidiales</taxon>
        <taxon>Klebsormidiaceae</taxon>
        <taxon>Klebsormidium</taxon>
    </lineage>
</organism>
<dbReference type="EMBL" id="DF237390">
    <property type="protein sequence ID" value="GAQ88578.1"/>
    <property type="molecule type" value="Genomic_DNA"/>
</dbReference>
<keyword evidence="5 21" id="KW-1133">Transmembrane helix</keyword>
<keyword evidence="9 21" id="KW-0472">Membrane</keyword>
<dbReference type="GO" id="GO:0005741">
    <property type="term" value="C:mitochondrial outer membrane"/>
    <property type="evidence" value="ECO:0007669"/>
    <property type="project" value="UniProtKB-SubCell"/>
</dbReference>
<dbReference type="GO" id="GO:0005635">
    <property type="term" value="C:nuclear envelope"/>
    <property type="evidence" value="ECO:0000318"/>
    <property type="project" value="GO_Central"/>
</dbReference>
<dbReference type="PANTHER" id="PTHR10250">
    <property type="entry name" value="MICROSOMAL GLUTATHIONE S-TRANSFERASE"/>
    <property type="match status" value="1"/>
</dbReference>
<evidence type="ECO:0000256" key="9">
    <source>
        <dbReference type="ARBA" id="ARBA00023136"/>
    </source>
</evidence>
<dbReference type="STRING" id="105231.A0A1Y1IKF7"/>
<dbReference type="Gene3D" id="1.20.120.550">
    <property type="entry name" value="Membrane associated eicosanoid/glutathione metabolism-like domain"/>
    <property type="match status" value="1"/>
</dbReference>
<comment type="catalytic activity">
    <reaction evidence="16">
        <text>leukotriene C4 = leukotriene A4 + glutathione</text>
        <dbReference type="Rhea" id="RHEA:17617"/>
        <dbReference type="ChEBI" id="CHEBI:57463"/>
        <dbReference type="ChEBI" id="CHEBI:57925"/>
        <dbReference type="ChEBI" id="CHEBI:57973"/>
        <dbReference type="EC" id="4.4.1.20"/>
    </reaction>
    <physiologicalReaction direction="right-to-left" evidence="16">
        <dbReference type="Rhea" id="RHEA:17619"/>
    </physiologicalReaction>
</comment>
<keyword evidence="12" id="KW-0449">Lipoprotein</keyword>
<keyword evidence="11" id="KW-0456">Lyase</keyword>
<dbReference type="SUPFAM" id="SSF161084">
    <property type="entry name" value="MAPEG domain-like"/>
    <property type="match status" value="1"/>
</dbReference>
<dbReference type="InterPro" id="IPR023352">
    <property type="entry name" value="MAPEG-like_dom_sf"/>
</dbReference>
<keyword evidence="8" id="KW-0496">Mitochondrion</keyword>
<evidence type="ECO:0000256" key="18">
    <source>
        <dbReference type="ARBA" id="ARBA00069748"/>
    </source>
</evidence>
<evidence type="ECO:0000256" key="5">
    <source>
        <dbReference type="ARBA" id="ARBA00022989"/>
    </source>
</evidence>